<name>A0A212F5D3_DANPL</name>
<dbReference type="Proteomes" id="UP000007151">
    <property type="component" value="Unassembled WGS sequence"/>
</dbReference>
<proteinExistence type="predicted"/>
<comment type="caution">
    <text evidence="1">The sequence shown here is derived from an EMBL/GenBank/DDBJ whole genome shotgun (WGS) entry which is preliminary data.</text>
</comment>
<evidence type="ECO:0000313" key="1">
    <source>
        <dbReference type="EMBL" id="OWR48951.1"/>
    </source>
</evidence>
<dbReference type="KEGG" id="dpl:KGM_215302"/>
<reference evidence="1 2" key="1">
    <citation type="journal article" date="2011" name="Cell">
        <title>The monarch butterfly genome yields insights into long-distance migration.</title>
        <authorList>
            <person name="Zhan S."/>
            <person name="Merlin C."/>
            <person name="Boore J.L."/>
            <person name="Reppert S.M."/>
        </authorList>
    </citation>
    <scope>NUCLEOTIDE SEQUENCE [LARGE SCALE GENOMIC DNA]</scope>
    <source>
        <strain evidence="1">F-2</strain>
    </source>
</reference>
<protein>
    <submittedName>
        <fullName evidence="1">Uncharacterized protein</fullName>
    </submittedName>
</protein>
<keyword evidence="2" id="KW-1185">Reference proteome</keyword>
<dbReference type="AlphaFoldDB" id="A0A212F5D3"/>
<sequence>MTRRHCINARRSLLAPPPLPPLPSTATVLLDPPAASQPSCVLQRIANSYTSLRVAILDQSLGELAIGRKCRTVKGRWGERDTRGVAGRRWSIYAALCALTLTPLEHAQGYQPDISSIILLYMTSVPGSPQ</sequence>
<dbReference type="InParanoid" id="A0A212F5D3"/>
<dbReference type="EMBL" id="AGBW02010203">
    <property type="protein sequence ID" value="OWR48951.1"/>
    <property type="molecule type" value="Genomic_DNA"/>
</dbReference>
<gene>
    <name evidence="1" type="ORF">KGM_215302</name>
</gene>
<evidence type="ECO:0000313" key="2">
    <source>
        <dbReference type="Proteomes" id="UP000007151"/>
    </source>
</evidence>
<accession>A0A212F5D3</accession>
<organism evidence="1 2">
    <name type="scientific">Danaus plexippus plexippus</name>
    <dbReference type="NCBI Taxonomy" id="278856"/>
    <lineage>
        <taxon>Eukaryota</taxon>
        <taxon>Metazoa</taxon>
        <taxon>Ecdysozoa</taxon>
        <taxon>Arthropoda</taxon>
        <taxon>Hexapoda</taxon>
        <taxon>Insecta</taxon>
        <taxon>Pterygota</taxon>
        <taxon>Neoptera</taxon>
        <taxon>Endopterygota</taxon>
        <taxon>Lepidoptera</taxon>
        <taxon>Glossata</taxon>
        <taxon>Ditrysia</taxon>
        <taxon>Papilionoidea</taxon>
        <taxon>Nymphalidae</taxon>
        <taxon>Danainae</taxon>
        <taxon>Danaini</taxon>
        <taxon>Danaina</taxon>
        <taxon>Danaus</taxon>
        <taxon>Danaus</taxon>
    </lineage>
</organism>